<evidence type="ECO:0000259" key="12">
    <source>
        <dbReference type="PROSITE" id="PS50262"/>
    </source>
</evidence>
<keyword evidence="7 10" id="KW-0675">Receptor</keyword>
<dbReference type="GO" id="GO:0005886">
    <property type="term" value="C:plasma membrane"/>
    <property type="evidence" value="ECO:0007669"/>
    <property type="project" value="UniProtKB-SubCell"/>
</dbReference>
<feature type="transmembrane region" description="Helical" evidence="11">
    <location>
        <begin position="364"/>
        <end position="384"/>
    </location>
</feature>
<dbReference type="PROSITE" id="PS00237">
    <property type="entry name" value="G_PROTEIN_RECEP_F1_1"/>
    <property type="match status" value="1"/>
</dbReference>
<dbReference type="RefSeq" id="XP_013928558.1">
    <property type="nucleotide sequence ID" value="XM_014073083.1"/>
</dbReference>
<reference evidence="14" key="1">
    <citation type="submission" date="2025-08" db="UniProtKB">
        <authorList>
            <consortium name="RefSeq"/>
        </authorList>
    </citation>
    <scope>IDENTIFICATION</scope>
    <source>
        <tissue evidence="14">Skeletal muscle</tissue>
    </source>
</reference>
<comment type="similarity">
    <text evidence="9">Belongs to the G-protein coupled receptor 1 family. Mas subfamily.</text>
</comment>
<keyword evidence="8 10" id="KW-0807">Transducer</keyword>
<dbReference type="GO" id="GO:0004930">
    <property type="term" value="F:G protein-coupled receptor activity"/>
    <property type="evidence" value="ECO:0007669"/>
    <property type="project" value="UniProtKB-KW"/>
</dbReference>
<dbReference type="InterPro" id="IPR000276">
    <property type="entry name" value="GPCR_Rhodpsn"/>
</dbReference>
<evidence type="ECO:0000256" key="3">
    <source>
        <dbReference type="ARBA" id="ARBA00022692"/>
    </source>
</evidence>
<feature type="transmembrane region" description="Helical" evidence="11">
    <location>
        <begin position="328"/>
        <end position="352"/>
    </location>
</feature>
<feature type="transmembrane region" description="Helical" evidence="11">
    <location>
        <begin position="293"/>
        <end position="316"/>
    </location>
</feature>
<dbReference type="AlphaFoldDB" id="A0A6I9YVC3"/>
<dbReference type="Proteomes" id="UP000504617">
    <property type="component" value="Unplaced"/>
</dbReference>
<dbReference type="InterPro" id="IPR017452">
    <property type="entry name" value="GPCR_Rhodpsn_7TM"/>
</dbReference>
<evidence type="ECO:0000256" key="1">
    <source>
        <dbReference type="ARBA" id="ARBA00004651"/>
    </source>
</evidence>
<keyword evidence="13" id="KW-1185">Reference proteome</keyword>
<feature type="transmembrane region" description="Helical" evidence="11">
    <location>
        <begin position="249"/>
        <end position="272"/>
    </location>
</feature>
<feature type="domain" description="G-protein coupled receptors family 1 profile" evidence="12">
    <location>
        <begin position="193"/>
        <end position="417"/>
    </location>
</feature>
<dbReference type="SUPFAM" id="SSF81321">
    <property type="entry name" value="Family A G protein-coupled receptor-like"/>
    <property type="match status" value="1"/>
</dbReference>
<dbReference type="GeneID" id="106554428"/>
<dbReference type="OrthoDB" id="9043355at2759"/>
<evidence type="ECO:0000256" key="7">
    <source>
        <dbReference type="ARBA" id="ARBA00023170"/>
    </source>
</evidence>
<dbReference type="KEGG" id="tsr:106554428"/>
<dbReference type="PROSITE" id="PS50262">
    <property type="entry name" value="G_PROTEIN_RECEP_F1_2"/>
    <property type="match status" value="1"/>
</dbReference>
<dbReference type="FunFam" id="1.20.1070.10:FF:000193">
    <property type="entry name" value="Mas-related G-protein coupled receptor member E"/>
    <property type="match status" value="1"/>
</dbReference>
<feature type="transmembrane region" description="Helical" evidence="11">
    <location>
        <begin position="396"/>
        <end position="420"/>
    </location>
</feature>
<evidence type="ECO:0000256" key="2">
    <source>
        <dbReference type="ARBA" id="ARBA00022475"/>
    </source>
</evidence>
<dbReference type="PANTHER" id="PTHR11334">
    <property type="entry name" value="MAS-RELATED G-PROTEIN COUPLED RECEPTOR"/>
    <property type="match status" value="1"/>
</dbReference>
<dbReference type="PRINTS" id="PR00237">
    <property type="entry name" value="GPCRRHODOPSN"/>
</dbReference>
<evidence type="ECO:0000256" key="10">
    <source>
        <dbReference type="RuleBase" id="RU000688"/>
    </source>
</evidence>
<evidence type="ECO:0000256" key="5">
    <source>
        <dbReference type="ARBA" id="ARBA00023040"/>
    </source>
</evidence>
<evidence type="ECO:0000256" key="11">
    <source>
        <dbReference type="SAM" id="Phobius"/>
    </source>
</evidence>
<keyword evidence="6 11" id="KW-0472">Membrane</keyword>
<comment type="subcellular location">
    <subcellularLocation>
        <location evidence="1">Cell membrane</location>
        <topology evidence="1">Multi-pass membrane protein</topology>
    </subcellularLocation>
</comment>
<dbReference type="InterPro" id="IPR026234">
    <property type="entry name" value="MRGPCRFAMILY"/>
</dbReference>
<name>A0A6I9YVC3_9SAUR</name>
<organism evidence="13 14">
    <name type="scientific">Thamnophis sirtalis</name>
    <dbReference type="NCBI Taxonomy" id="35019"/>
    <lineage>
        <taxon>Eukaryota</taxon>
        <taxon>Metazoa</taxon>
        <taxon>Chordata</taxon>
        <taxon>Craniata</taxon>
        <taxon>Vertebrata</taxon>
        <taxon>Euteleostomi</taxon>
        <taxon>Lepidosauria</taxon>
        <taxon>Squamata</taxon>
        <taxon>Bifurcata</taxon>
        <taxon>Unidentata</taxon>
        <taxon>Episquamata</taxon>
        <taxon>Toxicofera</taxon>
        <taxon>Serpentes</taxon>
        <taxon>Colubroidea</taxon>
        <taxon>Colubridae</taxon>
        <taxon>Natricinae</taxon>
        <taxon>Thamnophis</taxon>
    </lineage>
</organism>
<feature type="transmembrane region" description="Helical" evidence="11">
    <location>
        <begin position="213"/>
        <end position="237"/>
    </location>
</feature>
<evidence type="ECO:0000313" key="14">
    <source>
        <dbReference type="RefSeq" id="XP_013928558.1"/>
    </source>
</evidence>
<evidence type="ECO:0000256" key="4">
    <source>
        <dbReference type="ARBA" id="ARBA00022989"/>
    </source>
</evidence>
<sequence>MFHYLLVEDVLIVPIFGTKLLVIPGLVPLGIEILLVHPMQFPQSHFNVQANRIHQIHQKKISSFDSKRDQLIPSGDSSYHRQVVHLIHGFELFCIMEEQFDYSSGSGSNTIIQQNVPAVVHGIHVIQNDFEPLLNPGSGYEPVDLPFNTNGTASNVSKIPELFSSPYDQLFDNVTQNLLNGFIALICILGLLGNGRTIHLLAFSIKRNPFTTFILNLSIADFGVLTSLITAAIFVSVSTLSHRTYTLDVFFFLLFEFFFFTYSASQFLLTAISLDRCVAVLFPLWHRCHRPPYLPTLVCVLIWILSFLLSAVHFILHQTRTIGKSPLVHQLIVNGLLCTPLMVASTVTLSFYIRSKMQRNQRKLLTTIFLALLCFLLLSLPMNVFYAMEYFDRHNLLLMTIGIECAILNSSINPLLYFLVGRKKRGKGQPRASYKVALQRVFKDEQGSLEEQANMKESQL</sequence>
<feature type="transmembrane region" description="Helical" evidence="11">
    <location>
        <begin position="178"/>
        <end position="201"/>
    </location>
</feature>
<evidence type="ECO:0000256" key="8">
    <source>
        <dbReference type="ARBA" id="ARBA00023224"/>
    </source>
</evidence>
<evidence type="ECO:0000313" key="13">
    <source>
        <dbReference type="Proteomes" id="UP000504617"/>
    </source>
</evidence>
<dbReference type="Gene3D" id="1.20.1070.10">
    <property type="entry name" value="Rhodopsin 7-helix transmembrane proteins"/>
    <property type="match status" value="1"/>
</dbReference>
<gene>
    <name evidence="14" type="primary">LOC106554428</name>
</gene>
<evidence type="ECO:0000256" key="9">
    <source>
        <dbReference type="ARBA" id="ARBA00061394"/>
    </source>
</evidence>
<dbReference type="PRINTS" id="PR02108">
    <property type="entry name" value="MRGPCRFAMILY"/>
</dbReference>
<evidence type="ECO:0000256" key="6">
    <source>
        <dbReference type="ARBA" id="ARBA00023136"/>
    </source>
</evidence>
<keyword evidence="2" id="KW-1003">Cell membrane</keyword>
<protein>
    <submittedName>
        <fullName evidence="14">Proto-oncogene Mas-like</fullName>
    </submittedName>
</protein>
<proteinExistence type="inferred from homology"/>
<accession>A0A6I9YVC3</accession>
<keyword evidence="3 10" id="KW-0812">Transmembrane</keyword>
<keyword evidence="5 10" id="KW-0297">G-protein coupled receptor</keyword>
<dbReference type="Pfam" id="PF00001">
    <property type="entry name" value="7tm_1"/>
    <property type="match status" value="1"/>
</dbReference>
<keyword evidence="4 11" id="KW-1133">Transmembrane helix</keyword>
<dbReference type="PANTHER" id="PTHR11334:SF69">
    <property type="entry name" value="G-PROTEIN COUPLED RECEPTORS FAMILY 1 PROFILE DOMAIN-CONTAINING PROTEIN"/>
    <property type="match status" value="1"/>
</dbReference>